<dbReference type="EMBL" id="VSSQ01005484">
    <property type="protein sequence ID" value="MPM29331.1"/>
    <property type="molecule type" value="Genomic_DNA"/>
</dbReference>
<dbReference type="EC" id="3.1.1.23" evidence="2"/>
<dbReference type="InterPro" id="IPR022742">
    <property type="entry name" value="Hydrolase_4"/>
</dbReference>
<dbReference type="AlphaFoldDB" id="A0A644YN79"/>
<evidence type="ECO:0000313" key="2">
    <source>
        <dbReference type="EMBL" id="MPM29331.1"/>
    </source>
</evidence>
<keyword evidence="2" id="KW-0378">Hydrolase</keyword>
<dbReference type="SUPFAM" id="SSF53474">
    <property type="entry name" value="alpha/beta-Hydrolases"/>
    <property type="match status" value="1"/>
</dbReference>
<name>A0A644YN79_9ZZZZ</name>
<dbReference type="PANTHER" id="PTHR11614">
    <property type="entry name" value="PHOSPHOLIPASE-RELATED"/>
    <property type="match status" value="1"/>
</dbReference>
<gene>
    <name evidence="2" type="ORF">SDC9_75871</name>
</gene>
<reference evidence="2" key="1">
    <citation type="submission" date="2019-08" db="EMBL/GenBank/DDBJ databases">
        <authorList>
            <person name="Kucharzyk K."/>
            <person name="Murdoch R.W."/>
            <person name="Higgins S."/>
            <person name="Loffler F."/>
        </authorList>
    </citation>
    <scope>NUCLEOTIDE SEQUENCE</scope>
</reference>
<evidence type="ECO:0000259" key="1">
    <source>
        <dbReference type="Pfam" id="PF12146"/>
    </source>
</evidence>
<sequence length="296" mass="33314">MEPVLVPSMDGFFLSCTLYRVERPKGLVQIIHGAAEHKGRYVEVARTLQQNGYCTLVSDQRGHGDSVDSRFVRGFMPSVAVLVEDQYRISCFLKDLYPGIPLHLLAHSLGSNIARLYLGSHDGEISSLVMTGCPFHVPGLVFAKLIVRMLMLLLTKHGYGFISSKLTTSASLKWVCSDPKVIEERRYDPYRKNYRYQLASILTIFDSVQKLHAWKLYTCTNPDLPILMITGSEDPISGGPAGLSDTKRSLRRIGYMHVQSKVFEGMRHEVLMELDKHKVFTLILTFLESSDKGRGS</sequence>
<dbReference type="GO" id="GO:0047372">
    <property type="term" value="F:monoacylglycerol lipase activity"/>
    <property type="evidence" value="ECO:0007669"/>
    <property type="project" value="UniProtKB-EC"/>
</dbReference>
<comment type="caution">
    <text evidence="2">The sequence shown here is derived from an EMBL/GenBank/DDBJ whole genome shotgun (WGS) entry which is preliminary data.</text>
</comment>
<proteinExistence type="predicted"/>
<dbReference type="InterPro" id="IPR051044">
    <property type="entry name" value="MAG_DAG_Lipase"/>
</dbReference>
<accession>A0A644YN79</accession>
<organism evidence="2">
    <name type="scientific">bioreactor metagenome</name>
    <dbReference type="NCBI Taxonomy" id="1076179"/>
    <lineage>
        <taxon>unclassified sequences</taxon>
        <taxon>metagenomes</taxon>
        <taxon>ecological metagenomes</taxon>
    </lineage>
</organism>
<protein>
    <submittedName>
        <fullName evidence="2">Monoacylglycerol lipase</fullName>
        <ecNumber evidence="2">3.1.1.23</ecNumber>
    </submittedName>
</protein>
<dbReference type="Gene3D" id="3.40.50.1820">
    <property type="entry name" value="alpha/beta hydrolase"/>
    <property type="match status" value="1"/>
</dbReference>
<dbReference type="Pfam" id="PF12146">
    <property type="entry name" value="Hydrolase_4"/>
    <property type="match status" value="1"/>
</dbReference>
<dbReference type="InterPro" id="IPR029058">
    <property type="entry name" value="AB_hydrolase_fold"/>
</dbReference>
<feature type="domain" description="Serine aminopeptidase S33" evidence="1">
    <location>
        <begin position="23"/>
        <end position="275"/>
    </location>
</feature>